<evidence type="ECO:0000256" key="1">
    <source>
        <dbReference type="SAM" id="MobiDB-lite"/>
    </source>
</evidence>
<name>A0A6A5ZLF7_9PLEO</name>
<dbReference type="OrthoDB" id="3783802at2759"/>
<dbReference type="EMBL" id="ML977313">
    <property type="protein sequence ID" value="KAF2120432.1"/>
    <property type="molecule type" value="Genomic_DNA"/>
</dbReference>
<feature type="region of interest" description="Disordered" evidence="1">
    <location>
        <begin position="1"/>
        <end position="22"/>
    </location>
</feature>
<proteinExistence type="predicted"/>
<dbReference type="AlphaFoldDB" id="A0A6A5ZLF7"/>
<keyword evidence="2" id="KW-1133">Transmembrane helix</keyword>
<gene>
    <name evidence="3" type="ORF">BDV96DRAFT_594898</name>
</gene>
<reference evidence="3" key="1">
    <citation type="journal article" date="2020" name="Stud. Mycol.">
        <title>101 Dothideomycetes genomes: a test case for predicting lifestyles and emergence of pathogens.</title>
        <authorList>
            <person name="Haridas S."/>
            <person name="Albert R."/>
            <person name="Binder M."/>
            <person name="Bloem J."/>
            <person name="Labutti K."/>
            <person name="Salamov A."/>
            <person name="Andreopoulos B."/>
            <person name="Baker S."/>
            <person name="Barry K."/>
            <person name="Bills G."/>
            <person name="Bluhm B."/>
            <person name="Cannon C."/>
            <person name="Castanera R."/>
            <person name="Culley D."/>
            <person name="Daum C."/>
            <person name="Ezra D."/>
            <person name="Gonzalez J."/>
            <person name="Henrissat B."/>
            <person name="Kuo A."/>
            <person name="Liang C."/>
            <person name="Lipzen A."/>
            <person name="Lutzoni F."/>
            <person name="Magnuson J."/>
            <person name="Mondo S."/>
            <person name="Nolan M."/>
            <person name="Ohm R."/>
            <person name="Pangilinan J."/>
            <person name="Park H.-J."/>
            <person name="Ramirez L."/>
            <person name="Alfaro M."/>
            <person name="Sun H."/>
            <person name="Tritt A."/>
            <person name="Yoshinaga Y."/>
            <person name="Zwiers L.-H."/>
            <person name="Turgeon B."/>
            <person name="Goodwin S."/>
            <person name="Spatafora J."/>
            <person name="Crous P."/>
            <person name="Grigoriev I."/>
        </authorList>
    </citation>
    <scope>NUCLEOTIDE SEQUENCE</scope>
    <source>
        <strain evidence="3">CBS 627.86</strain>
    </source>
</reference>
<evidence type="ECO:0000256" key="2">
    <source>
        <dbReference type="SAM" id="Phobius"/>
    </source>
</evidence>
<keyword evidence="2" id="KW-0812">Transmembrane</keyword>
<feature type="transmembrane region" description="Helical" evidence="2">
    <location>
        <begin position="30"/>
        <end position="52"/>
    </location>
</feature>
<feature type="region of interest" description="Disordered" evidence="1">
    <location>
        <begin position="150"/>
        <end position="222"/>
    </location>
</feature>
<sequence length="222" mass="24464">MAPKPVDVQPATQTNTKTEPQESRWNTATIVSLSIFAFVIVAFGITVFAFWWHRRAERMKLPPEARPVSYHPFRTASSKQKEGLLANAAPSPEDDKRSMFSRDSRASLSLYVDAEHHELNKRASMETVSLIPLHITPVDEVHDPFERADSNGTGISGISRSTTATSTDSLGLSTITVPGGEDDLGVRKTRQRSSSALSARYYETTPVVPHPQVPKIVHTPSD</sequence>
<keyword evidence="2" id="KW-0472">Membrane</keyword>
<organism evidence="3 4">
    <name type="scientific">Lophiotrema nucula</name>
    <dbReference type="NCBI Taxonomy" id="690887"/>
    <lineage>
        <taxon>Eukaryota</taxon>
        <taxon>Fungi</taxon>
        <taxon>Dikarya</taxon>
        <taxon>Ascomycota</taxon>
        <taxon>Pezizomycotina</taxon>
        <taxon>Dothideomycetes</taxon>
        <taxon>Pleosporomycetidae</taxon>
        <taxon>Pleosporales</taxon>
        <taxon>Lophiotremataceae</taxon>
        <taxon>Lophiotrema</taxon>
    </lineage>
</organism>
<evidence type="ECO:0000313" key="4">
    <source>
        <dbReference type="Proteomes" id="UP000799770"/>
    </source>
</evidence>
<feature type="compositionally biased region" description="Polar residues" evidence="1">
    <location>
        <begin position="10"/>
        <end position="22"/>
    </location>
</feature>
<evidence type="ECO:0000313" key="3">
    <source>
        <dbReference type="EMBL" id="KAF2120432.1"/>
    </source>
</evidence>
<keyword evidence="4" id="KW-1185">Reference proteome</keyword>
<accession>A0A6A5ZLF7</accession>
<dbReference type="Proteomes" id="UP000799770">
    <property type="component" value="Unassembled WGS sequence"/>
</dbReference>
<feature type="compositionally biased region" description="Polar residues" evidence="1">
    <location>
        <begin position="150"/>
        <end position="176"/>
    </location>
</feature>
<protein>
    <submittedName>
        <fullName evidence="3">Uncharacterized protein</fullName>
    </submittedName>
</protein>